<proteinExistence type="predicted"/>
<accession>A0A915CPQ9</accession>
<dbReference type="WBParaSite" id="jg10894">
    <property type="protein sequence ID" value="jg10894"/>
    <property type="gene ID" value="jg10894"/>
</dbReference>
<dbReference type="Proteomes" id="UP000887574">
    <property type="component" value="Unplaced"/>
</dbReference>
<evidence type="ECO:0000313" key="1">
    <source>
        <dbReference type="Proteomes" id="UP000887574"/>
    </source>
</evidence>
<evidence type="ECO:0000313" key="2">
    <source>
        <dbReference type="WBParaSite" id="jg10894"/>
    </source>
</evidence>
<organism evidence="1 2">
    <name type="scientific">Ditylenchus dipsaci</name>
    <dbReference type="NCBI Taxonomy" id="166011"/>
    <lineage>
        <taxon>Eukaryota</taxon>
        <taxon>Metazoa</taxon>
        <taxon>Ecdysozoa</taxon>
        <taxon>Nematoda</taxon>
        <taxon>Chromadorea</taxon>
        <taxon>Rhabditida</taxon>
        <taxon>Tylenchina</taxon>
        <taxon>Tylenchomorpha</taxon>
        <taxon>Sphaerularioidea</taxon>
        <taxon>Anguinidae</taxon>
        <taxon>Anguininae</taxon>
        <taxon>Ditylenchus</taxon>
    </lineage>
</organism>
<dbReference type="AlphaFoldDB" id="A0A915CPQ9"/>
<reference evidence="2" key="1">
    <citation type="submission" date="2022-11" db="UniProtKB">
        <authorList>
            <consortium name="WormBaseParasite"/>
        </authorList>
    </citation>
    <scope>IDENTIFICATION</scope>
</reference>
<sequence length="371" mass="43026">MFGATAIIFSVALPSYGFFLRQSLANVTALTSAIIPLCAIFSHPVLRKYTLKKYRLFWLIYTKIFRIGPSSESRWYDIGPDLALAKNFQKRTKRILTKLKEQKYWKKCSLKEDEVQTIIKSELEILDFNMSGYPKSDDEANDLLKDIREFRKACVIGPSSESRWYDIGPDLALAKNFQKTTKKISDEIERAEILKEMYFKVIALYTSTLDDRDEKTKGNLIQLRRTNLMKDIKSFLKEAINKTKSDDEANDLLKDIREFRKSMFAMINFEDKNSWKTLAVYATTLSDVSFSKNNSFSQKKTELMGNLDDVYGECVEDVKSDSDQNEETLFATLKTKLIQLIMDGFKEEIENEAISIKKFVTCTKLFYRDDL</sequence>
<protein>
    <submittedName>
        <fullName evidence="2">Uncharacterized protein</fullName>
    </submittedName>
</protein>
<keyword evidence="1" id="KW-1185">Reference proteome</keyword>
<name>A0A915CPQ9_9BILA</name>